<protein>
    <submittedName>
        <fullName evidence="1">Uncharacterized protein</fullName>
    </submittedName>
</protein>
<dbReference type="GeneID" id="94352716"/>
<gene>
    <name evidence="1" type="ORF">CCR75_008998</name>
</gene>
<dbReference type="AlphaFoldDB" id="A0A976FQU8"/>
<keyword evidence="2" id="KW-1185">Reference proteome</keyword>
<organism evidence="1 2">
    <name type="scientific">Bremia lactucae</name>
    <name type="common">Lettuce downy mildew</name>
    <dbReference type="NCBI Taxonomy" id="4779"/>
    <lineage>
        <taxon>Eukaryota</taxon>
        <taxon>Sar</taxon>
        <taxon>Stramenopiles</taxon>
        <taxon>Oomycota</taxon>
        <taxon>Peronosporomycetes</taxon>
        <taxon>Peronosporales</taxon>
        <taxon>Peronosporaceae</taxon>
        <taxon>Bremia</taxon>
    </lineage>
</organism>
<dbReference type="Proteomes" id="UP000294530">
    <property type="component" value="Unassembled WGS sequence"/>
</dbReference>
<dbReference type="EMBL" id="SHOA02000004">
    <property type="protein sequence ID" value="TDH71268.1"/>
    <property type="molecule type" value="Genomic_DNA"/>
</dbReference>
<evidence type="ECO:0000313" key="2">
    <source>
        <dbReference type="Proteomes" id="UP000294530"/>
    </source>
</evidence>
<evidence type="ECO:0000313" key="1">
    <source>
        <dbReference type="EMBL" id="TDH71268.1"/>
    </source>
</evidence>
<comment type="caution">
    <text evidence="1">The sequence shown here is derived from an EMBL/GenBank/DDBJ whole genome shotgun (WGS) entry which is preliminary data.</text>
</comment>
<proteinExistence type="predicted"/>
<dbReference type="RefSeq" id="XP_067820767.1">
    <property type="nucleotide sequence ID" value="XM_067967045.1"/>
</dbReference>
<sequence length="71" mass="8143">MPMSEGAEAVMDTNAIVFKGLRCLCPIVPYMEPLLARIPFWKHKINFNDLSAGHDILMTDQIKKYTVEFNK</sequence>
<name>A0A976FQU8_BRELC</name>
<dbReference type="KEGG" id="blac:94352716"/>
<reference evidence="1 2" key="1">
    <citation type="journal article" date="2021" name="Genome Biol.">
        <title>AFLAP: assembly-free linkage analysis pipeline using k-mers from genome sequencing data.</title>
        <authorList>
            <person name="Fletcher K."/>
            <person name="Zhang L."/>
            <person name="Gil J."/>
            <person name="Han R."/>
            <person name="Cavanaugh K."/>
            <person name="Michelmore R."/>
        </authorList>
    </citation>
    <scope>NUCLEOTIDE SEQUENCE [LARGE SCALE GENOMIC DNA]</scope>
    <source>
        <strain evidence="1 2">SF5</strain>
    </source>
</reference>
<accession>A0A976FQU8</accession>